<dbReference type="PANTHER" id="PTHR12612">
    <property type="entry name" value="NUCLEAR TRANSPORT FACTOR 2"/>
    <property type="match status" value="1"/>
</dbReference>
<dbReference type="InParanoid" id="A0A0G4FJT1"/>
<accession>A0A0G4FJT1</accession>
<dbReference type="InterPro" id="IPR002075">
    <property type="entry name" value="NTF2_dom"/>
</dbReference>
<reference evidence="4 5" key="1">
    <citation type="submission" date="2014-11" db="EMBL/GenBank/DDBJ databases">
        <authorList>
            <person name="Zhu J."/>
            <person name="Qi W."/>
            <person name="Song R."/>
        </authorList>
    </citation>
    <scope>NUCLEOTIDE SEQUENCE [LARGE SCALE GENOMIC DNA]</scope>
</reference>
<dbReference type="CDD" id="cd00780">
    <property type="entry name" value="NTF2"/>
    <property type="match status" value="1"/>
</dbReference>
<dbReference type="VEuPathDB" id="CryptoDB:Vbra_15633"/>
<dbReference type="InterPro" id="IPR032710">
    <property type="entry name" value="NTF2-like_dom_sf"/>
</dbReference>
<evidence type="ECO:0000313" key="4">
    <source>
        <dbReference type="EMBL" id="CEM14027.1"/>
    </source>
</evidence>
<keyword evidence="5" id="KW-1185">Reference proteome</keyword>
<keyword evidence="1 2" id="KW-0963">Cytoplasm</keyword>
<evidence type="ECO:0000313" key="5">
    <source>
        <dbReference type="Proteomes" id="UP000041254"/>
    </source>
</evidence>
<sequence length="126" mass="14217">MASNDFASVAMQFVQHYYNTFDTNRNGLAPLYGEASMLTFEDAQFKGVQQIMQKLNSLQFQQIRHQVIKVDSQPSVNNGILVFVTGTLMVDNEANPLKFAQVFHLQPNAQGGGYYCFNDLFRLNIG</sequence>
<dbReference type="STRING" id="1169540.A0A0G4FJT1"/>
<evidence type="ECO:0000256" key="2">
    <source>
        <dbReference type="RuleBase" id="RU369002"/>
    </source>
</evidence>
<keyword evidence="2" id="KW-0653">Protein transport</keyword>
<dbReference type="OMA" id="QFVEYYY"/>
<dbReference type="InterPro" id="IPR018222">
    <property type="entry name" value="Nuclear_transport_factor_2_euk"/>
</dbReference>
<dbReference type="OrthoDB" id="6507044at2759"/>
<dbReference type="GO" id="GO:0006606">
    <property type="term" value="P:protein import into nucleus"/>
    <property type="evidence" value="ECO:0007669"/>
    <property type="project" value="UniProtKB-ARBA"/>
</dbReference>
<dbReference type="PROSITE" id="PS50177">
    <property type="entry name" value="NTF2_DOMAIN"/>
    <property type="match status" value="1"/>
</dbReference>
<gene>
    <name evidence="4" type="ORF">Vbra_15633</name>
</gene>
<dbReference type="Proteomes" id="UP000041254">
    <property type="component" value="Unassembled WGS sequence"/>
</dbReference>
<evidence type="ECO:0000259" key="3">
    <source>
        <dbReference type="PROSITE" id="PS50177"/>
    </source>
</evidence>
<organism evidence="4 5">
    <name type="scientific">Vitrella brassicaformis (strain CCMP3155)</name>
    <dbReference type="NCBI Taxonomy" id="1169540"/>
    <lineage>
        <taxon>Eukaryota</taxon>
        <taxon>Sar</taxon>
        <taxon>Alveolata</taxon>
        <taxon>Colpodellida</taxon>
        <taxon>Vitrellaceae</taxon>
        <taxon>Vitrella</taxon>
    </lineage>
</organism>
<dbReference type="GO" id="GO:0051028">
    <property type="term" value="P:mRNA transport"/>
    <property type="evidence" value="ECO:0007669"/>
    <property type="project" value="UniProtKB-UniRule"/>
</dbReference>
<name>A0A0G4FJT1_VITBC</name>
<comment type="function">
    <text evidence="2">Has a role in nuclear-cytoplasmic transport of proteins and mRNAs.</text>
</comment>
<protein>
    <recommendedName>
        <fullName evidence="2">Nuclear transport factor 2</fullName>
        <shortName evidence="2">NTF-2</shortName>
    </recommendedName>
</protein>
<keyword evidence="2" id="KW-0813">Transport</keyword>
<keyword evidence="2" id="KW-0539">Nucleus</keyword>
<proteinExistence type="predicted"/>
<comment type="subcellular location">
    <subcellularLocation>
        <location evidence="2">Cytoplasm</location>
    </subcellularLocation>
    <subcellularLocation>
        <location evidence="2">Nucleus</location>
    </subcellularLocation>
</comment>
<dbReference type="FunCoup" id="A0A0G4FJT1">
    <property type="interactions" value="590"/>
</dbReference>
<dbReference type="Gene3D" id="3.10.450.50">
    <property type="match status" value="1"/>
</dbReference>
<dbReference type="GO" id="GO:0005635">
    <property type="term" value="C:nuclear envelope"/>
    <property type="evidence" value="ECO:0007669"/>
    <property type="project" value="UniProtKB-ARBA"/>
</dbReference>
<dbReference type="SUPFAM" id="SSF54427">
    <property type="entry name" value="NTF2-like"/>
    <property type="match status" value="1"/>
</dbReference>
<dbReference type="InterPro" id="IPR045875">
    <property type="entry name" value="NTF2"/>
</dbReference>
<dbReference type="AlphaFoldDB" id="A0A0G4FJT1"/>
<evidence type="ECO:0000256" key="1">
    <source>
        <dbReference type="ARBA" id="ARBA00022490"/>
    </source>
</evidence>
<dbReference type="Pfam" id="PF02136">
    <property type="entry name" value="NTF2"/>
    <property type="match status" value="1"/>
</dbReference>
<dbReference type="GO" id="GO:0005737">
    <property type="term" value="C:cytoplasm"/>
    <property type="evidence" value="ECO:0007669"/>
    <property type="project" value="UniProtKB-SubCell"/>
</dbReference>
<feature type="domain" description="NTF2" evidence="3">
    <location>
        <begin position="9"/>
        <end position="123"/>
    </location>
</feature>
<dbReference type="EMBL" id="CDMY01000451">
    <property type="protein sequence ID" value="CEM14027.1"/>
    <property type="molecule type" value="Genomic_DNA"/>
</dbReference>
<dbReference type="PhylomeDB" id="A0A0G4FJT1"/>
<dbReference type="FunFam" id="3.10.450.50:FF:000005">
    <property type="entry name" value="Nuclear transport factor 2"/>
    <property type="match status" value="1"/>
</dbReference>